<dbReference type="FunFam" id="3.30.1390.20:FF:000001">
    <property type="entry name" value="50S ribosomal protein L30"/>
    <property type="match status" value="1"/>
</dbReference>
<evidence type="ECO:0000256" key="2">
    <source>
        <dbReference type="ARBA" id="ARBA00011838"/>
    </source>
</evidence>
<dbReference type="SUPFAM" id="SSF55129">
    <property type="entry name" value="Ribosomal protein L30p/L7e"/>
    <property type="match status" value="1"/>
</dbReference>
<dbReference type="EMBL" id="AP011715">
    <property type="protein sequence ID" value="BAL55321.1"/>
    <property type="molecule type" value="Genomic_DNA"/>
</dbReference>
<dbReference type="PANTHER" id="PTHR15892:SF2">
    <property type="entry name" value="LARGE RIBOSOMAL SUBUNIT PROTEIN UL30M"/>
    <property type="match status" value="1"/>
</dbReference>
<dbReference type="Gene3D" id="3.30.1390.20">
    <property type="entry name" value="Ribosomal protein L30, ferredoxin-like fold domain"/>
    <property type="match status" value="1"/>
</dbReference>
<reference evidence="7" key="2">
    <citation type="journal article" date="2012" name="PLoS ONE">
        <title>A Deeply Branching Thermophilic Bacterium with an Ancient Acetyl-CoA Pathway Dominates a Subsurface Ecosystem.</title>
        <authorList>
            <person name="Takami H."/>
            <person name="Noguchi H."/>
            <person name="Takaki Y."/>
            <person name="Uchiyama I."/>
            <person name="Toyoda A."/>
            <person name="Nishi S."/>
            <person name="Chee G.-J."/>
            <person name="Arai W."/>
            <person name="Nunoura T."/>
            <person name="Itoh T."/>
            <person name="Hattori M."/>
            <person name="Takai K."/>
        </authorList>
    </citation>
    <scope>NUCLEOTIDE SEQUENCE</scope>
</reference>
<dbReference type="HAMAP" id="MF_01371_B">
    <property type="entry name" value="Ribosomal_uL30_B"/>
    <property type="match status" value="1"/>
</dbReference>
<evidence type="ECO:0000256" key="5">
    <source>
        <dbReference type="HAMAP-Rule" id="MF_01371"/>
    </source>
</evidence>
<evidence type="ECO:0000259" key="6">
    <source>
        <dbReference type="Pfam" id="PF00327"/>
    </source>
</evidence>
<reference evidence="7" key="1">
    <citation type="journal article" date="2005" name="Environ. Microbiol.">
        <title>Genetic and functional properties of uncultivated thermophilic crenarchaeotes from a subsurface gold mine as revealed by analysis of genome fragments.</title>
        <authorList>
            <person name="Nunoura T."/>
            <person name="Hirayama H."/>
            <person name="Takami H."/>
            <person name="Oida H."/>
            <person name="Nishi S."/>
            <person name="Shimamura S."/>
            <person name="Suzuki Y."/>
            <person name="Inagaki F."/>
            <person name="Takai K."/>
            <person name="Nealson K.H."/>
            <person name="Horikoshi K."/>
        </authorList>
    </citation>
    <scope>NUCLEOTIDE SEQUENCE</scope>
</reference>
<sequence>MAAKLKITQVRSIIGAQEKQKRTIRALGLGRPNWSVIQPKNPQILGMIAKVKHLVRVEELTEPDTP</sequence>
<dbReference type="GO" id="GO:0006412">
    <property type="term" value="P:translation"/>
    <property type="evidence" value="ECO:0007669"/>
    <property type="project" value="UniProtKB-UniRule"/>
</dbReference>
<evidence type="ECO:0000313" key="7">
    <source>
        <dbReference type="EMBL" id="BAL55321.1"/>
    </source>
</evidence>
<keyword evidence="4 5" id="KW-0687">Ribonucleoprotein</keyword>
<feature type="domain" description="Large ribosomal subunit protein uL30-like ferredoxin-like fold" evidence="6">
    <location>
        <begin position="5"/>
        <end position="55"/>
    </location>
</feature>
<protein>
    <recommendedName>
        <fullName evidence="5">Large ribosomal subunit protein uL30</fullName>
    </recommendedName>
</protein>
<dbReference type="NCBIfam" id="TIGR01308">
    <property type="entry name" value="rpmD_bact"/>
    <property type="match status" value="1"/>
</dbReference>
<dbReference type="Pfam" id="PF00327">
    <property type="entry name" value="Ribosomal_L30"/>
    <property type="match status" value="1"/>
</dbReference>
<accession>H5SGN5</accession>
<proteinExistence type="inferred from homology"/>
<evidence type="ECO:0000256" key="1">
    <source>
        <dbReference type="ARBA" id="ARBA00007594"/>
    </source>
</evidence>
<comment type="subunit">
    <text evidence="2 5">Part of the 50S ribosomal subunit.</text>
</comment>
<gene>
    <name evidence="5" type="primary">rpmD</name>
    <name evidence="7" type="ORF">HGMM_F27B02C23</name>
</gene>
<evidence type="ECO:0000256" key="3">
    <source>
        <dbReference type="ARBA" id="ARBA00022980"/>
    </source>
</evidence>
<dbReference type="PANTHER" id="PTHR15892">
    <property type="entry name" value="MITOCHONDRIAL RIBOSOMAL PROTEIN L30"/>
    <property type="match status" value="1"/>
</dbReference>
<dbReference type="AlphaFoldDB" id="H5SGN5"/>
<dbReference type="InterPro" id="IPR016082">
    <property type="entry name" value="Ribosomal_uL30_ferredoxin-like"/>
</dbReference>
<dbReference type="PIRSF" id="PIRSF002211">
    <property type="entry name" value="Ribosomal_L30_bac-type"/>
    <property type="match status" value="1"/>
</dbReference>
<evidence type="ECO:0000256" key="4">
    <source>
        <dbReference type="ARBA" id="ARBA00023274"/>
    </source>
</evidence>
<dbReference type="CDD" id="cd01658">
    <property type="entry name" value="Ribosomal_L30"/>
    <property type="match status" value="1"/>
</dbReference>
<keyword evidence="3 5" id="KW-0689">Ribosomal protein</keyword>
<dbReference type="InterPro" id="IPR036919">
    <property type="entry name" value="Ribo_uL30_ferredoxin-like_sf"/>
</dbReference>
<dbReference type="GO" id="GO:0022625">
    <property type="term" value="C:cytosolic large ribosomal subunit"/>
    <property type="evidence" value="ECO:0007669"/>
    <property type="project" value="TreeGrafter"/>
</dbReference>
<dbReference type="GO" id="GO:0003735">
    <property type="term" value="F:structural constituent of ribosome"/>
    <property type="evidence" value="ECO:0007669"/>
    <property type="project" value="InterPro"/>
</dbReference>
<dbReference type="InterPro" id="IPR005996">
    <property type="entry name" value="Ribosomal_uL30_bac-type"/>
</dbReference>
<name>H5SGN5_9BACT</name>
<comment type="similarity">
    <text evidence="1 5">Belongs to the universal ribosomal protein uL30 family.</text>
</comment>
<organism evidence="7">
    <name type="scientific">uncultured Chlorobiota bacterium</name>
    <dbReference type="NCBI Taxonomy" id="156405"/>
    <lineage>
        <taxon>Bacteria</taxon>
        <taxon>Pseudomonadati</taxon>
        <taxon>Chlorobiota</taxon>
        <taxon>environmental samples</taxon>
    </lineage>
</organism>